<feature type="transmembrane region" description="Helical" evidence="10">
    <location>
        <begin position="38"/>
        <end position="58"/>
    </location>
</feature>
<comment type="similarity">
    <text evidence="7 10">Belongs to the fluoride channel Fluc/FEX (TC 1.A.43) family.</text>
</comment>
<keyword evidence="2 10" id="KW-1003">Cell membrane</keyword>
<keyword evidence="10" id="KW-0406">Ion transport</keyword>
<comment type="activity regulation">
    <text evidence="10">Na(+) is not transported, but it plays an essential structural role and its presence is essential for fluoride channel function.</text>
</comment>
<evidence type="ECO:0000313" key="12">
    <source>
        <dbReference type="Proteomes" id="UP000597444"/>
    </source>
</evidence>
<dbReference type="Proteomes" id="UP000597444">
    <property type="component" value="Unassembled WGS sequence"/>
</dbReference>
<dbReference type="PANTHER" id="PTHR28259:SF1">
    <property type="entry name" value="FLUORIDE EXPORT PROTEIN 1-RELATED"/>
    <property type="match status" value="1"/>
</dbReference>
<keyword evidence="10" id="KW-0813">Transport</keyword>
<sequence length="128" mass="13471">MTMNPLLLMGGVGISGALGAVARYLLGRFIAERSGSQIPWGTLIINITGAFLIGLVFALTSQKFLSPALQSLLATGFLGGYTTFSTMDWEGLQLARGGSIAQCFLYVGSTFLFGLLAETLGMLLGRSL</sequence>
<accession>A0A8J3ILS2</accession>
<evidence type="ECO:0000256" key="8">
    <source>
        <dbReference type="ARBA" id="ARBA00035585"/>
    </source>
</evidence>
<dbReference type="AlphaFoldDB" id="A0A8J3ILS2"/>
<keyword evidence="10" id="KW-0915">Sodium</keyword>
<reference evidence="11" key="1">
    <citation type="submission" date="2020-10" db="EMBL/GenBank/DDBJ databases">
        <title>Taxonomic study of unclassified bacteria belonging to the class Ktedonobacteria.</title>
        <authorList>
            <person name="Yabe S."/>
            <person name="Wang C.M."/>
            <person name="Zheng Y."/>
            <person name="Sakai Y."/>
            <person name="Cavaletti L."/>
            <person name="Monciardini P."/>
            <person name="Donadio S."/>
        </authorList>
    </citation>
    <scope>NUCLEOTIDE SEQUENCE</scope>
    <source>
        <strain evidence="11">ID150040</strain>
    </source>
</reference>
<gene>
    <name evidence="11" type="primary">crcB2</name>
    <name evidence="10" type="synonym">crcB</name>
    <name evidence="10" type="synonym">fluC</name>
    <name evidence="11" type="ORF">KSF_062610</name>
</gene>
<evidence type="ECO:0000256" key="3">
    <source>
        <dbReference type="ARBA" id="ARBA00022692"/>
    </source>
</evidence>
<evidence type="ECO:0000256" key="9">
    <source>
        <dbReference type="ARBA" id="ARBA00049940"/>
    </source>
</evidence>
<comment type="subcellular location">
    <subcellularLocation>
        <location evidence="1 10">Cell membrane</location>
        <topology evidence="1 10">Multi-pass membrane protein</topology>
    </subcellularLocation>
</comment>
<dbReference type="GO" id="GO:0140114">
    <property type="term" value="P:cellular detoxification of fluoride"/>
    <property type="evidence" value="ECO:0007669"/>
    <property type="project" value="UniProtKB-UniRule"/>
</dbReference>
<comment type="catalytic activity">
    <reaction evidence="8">
        <text>fluoride(in) = fluoride(out)</text>
        <dbReference type="Rhea" id="RHEA:76159"/>
        <dbReference type="ChEBI" id="CHEBI:17051"/>
    </reaction>
    <physiologicalReaction direction="left-to-right" evidence="8">
        <dbReference type="Rhea" id="RHEA:76160"/>
    </physiologicalReaction>
</comment>
<feature type="binding site" evidence="10">
    <location>
        <position position="82"/>
    </location>
    <ligand>
        <name>Na(+)</name>
        <dbReference type="ChEBI" id="CHEBI:29101"/>
        <note>structural</note>
    </ligand>
</feature>
<dbReference type="GO" id="GO:0005886">
    <property type="term" value="C:plasma membrane"/>
    <property type="evidence" value="ECO:0007669"/>
    <property type="project" value="UniProtKB-SubCell"/>
</dbReference>
<evidence type="ECO:0000256" key="1">
    <source>
        <dbReference type="ARBA" id="ARBA00004651"/>
    </source>
</evidence>
<evidence type="ECO:0000256" key="7">
    <source>
        <dbReference type="ARBA" id="ARBA00035120"/>
    </source>
</evidence>
<evidence type="ECO:0000256" key="4">
    <source>
        <dbReference type="ARBA" id="ARBA00022989"/>
    </source>
</evidence>
<feature type="transmembrane region" description="Helical" evidence="10">
    <location>
        <begin position="104"/>
        <end position="125"/>
    </location>
</feature>
<name>A0A8J3ILS2_9CHLR</name>
<dbReference type="RefSeq" id="WP_220206855.1">
    <property type="nucleotide sequence ID" value="NZ_BNJK01000001.1"/>
</dbReference>
<keyword evidence="10" id="KW-0479">Metal-binding</keyword>
<dbReference type="GO" id="GO:0062054">
    <property type="term" value="F:fluoride channel activity"/>
    <property type="evidence" value="ECO:0007669"/>
    <property type="project" value="UniProtKB-UniRule"/>
</dbReference>
<evidence type="ECO:0000256" key="6">
    <source>
        <dbReference type="ARBA" id="ARBA00023303"/>
    </source>
</evidence>
<dbReference type="InterPro" id="IPR003691">
    <property type="entry name" value="FluC"/>
</dbReference>
<comment type="caution">
    <text evidence="11">The sequence shown here is derived from an EMBL/GenBank/DDBJ whole genome shotgun (WGS) entry which is preliminary data.</text>
</comment>
<keyword evidence="4 10" id="KW-1133">Transmembrane helix</keyword>
<keyword evidence="6 10" id="KW-0407">Ion channel</keyword>
<keyword evidence="5 10" id="KW-0472">Membrane</keyword>
<dbReference type="PANTHER" id="PTHR28259">
    <property type="entry name" value="FLUORIDE EXPORT PROTEIN 1-RELATED"/>
    <property type="match status" value="1"/>
</dbReference>
<dbReference type="HAMAP" id="MF_00454">
    <property type="entry name" value="FluC"/>
    <property type="match status" value="1"/>
</dbReference>
<evidence type="ECO:0000313" key="11">
    <source>
        <dbReference type="EMBL" id="GHO96213.1"/>
    </source>
</evidence>
<proteinExistence type="inferred from homology"/>
<protein>
    <recommendedName>
        <fullName evidence="10">Fluoride-specific ion channel FluC</fullName>
    </recommendedName>
</protein>
<evidence type="ECO:0000256" key="2">
    <source>
        <dbReference type="ARBA" id="ARBA00022475"/>
    </source>
</evidence>
<dbReference type="NCBIfam" id="TIGR00494">
    <property type="entry name" value="crcB"/>
    <property type="match status" value="1"/>
</dbReference>
<feature type="binding site" evidence="10">
    <location>
        <position position="79"/>
    </location>
    <ligand>
        <name>Na(+)</name>
        <dbReference type="ChEBI" id="CHEBI:29101"/>
        <note>structural</note>
    </ligand>
</feature>
<keyword evidence="3 10" id="KW-0812">Transmembrane</keyword>
<dbReference type="Pfam" id="PF02537">
    <property type="entry name" value="CRCB"/>
    <property type="match status" value="1"/>
</dbReference>
<dbReference type="GO" id="GO:0046872">
    <property type="term" value="F:metal ion binding"/>
    <property type="evidence" value="ECO:0007669"/>
    <property type="project" value="UniProtKB-KW"/>
</dbReference>
<evidence type="ECO:0000256" key="5">
    <source>
        <dbReference type="ARBA" id="ARBA00023136"/>
    </source>
</evidence>
<dbReference type="EMBL" id="BNJK01000001">
    <property type="protein sequence ID" value="GHO96213.1"/>
    <property type="molecule type" value="Genomic_DNA"/>
</dbReference>
<organism evidence="11 12">
    <name type="scientific">Reticulibacter mediterranei</name>
    <dbReference type="NCBI Taxonomy" id="2778369"/>
    <lineage>
        <taxon>Bacteria</taxon>
        <taxon>Bacillati</taxon>
        <taxon>Chloroflexota</taxon>
        <taxon>Ktedonobacteria</taxon>
        <taxon>Ktedonobacterales</taxon>
        <taxon>Reticulibacteraceae</taxon>
        <taxon>Reticulibacter</taxon>
    </lineage>
</organism>
<keyword evidence="12" id="KW-1185">Reference proteome</keyword>
<evidence type="ECO:0000256" key="10">
    <source>
        <dbReference type="HAMAP-Rule" id="MF_00454"/>
    </source>
</evidence>
<feature type="transmembrane region" description="Helical" evidence="10">
    <location>
        <begin position="6"/>
        <end position="26"/>
    </location>
</feature>
<comment type="function">
    <text evidence="9 10">Fluoride-specific ion channel. Important for reducing fluoride concentration in the cell, thus reducing its toxicity.</text>
</comment>